<keyword evidence="4" id="KW-1185">Reference proteome</keyword>
<comment type="caution">
    <text evidence="3">The sequence shown here is derived from an EMBL/GenBank/DDBJ whole genome shotgun (WGS) entry which is preliminary data.</text>
</comment>
<evidence type="ECO:0000256" key="2">
    <source>
        <dbReference type="SAM" id="SignalP"/>
    </source>
</evidence>
<feature type="signal peptide" evidence="2">
    <location>
        <begin position="1"/>
        <end position="20"/>
    </location>
</feature>
<name>A0A9P6L0K6_9MICR</name>
<evidence type="ECO:0000256" key="1">
    <source>
        <dbReference type="SAM" id="MobiDB-lite"/>
    </source>
</evidence>
<proteinExistence type="predicted"/>
<gene>
    <name evidence="3" type="ORF">NGRA_0401</name>
</gene>
<dbReference type="AlphaFoldDB" id="A0A9P6L0K6"/>
<sequence length="106" mass="11932">MKLISIASVLVFVYILKVRASEKNVTEKQDMSIKNTKEGEKKSEKKETEEESSQQENDEEADKKDKKDKKSSQSKDDKNESKSNGASMQDAMTLFALVGTLLLTIQ</sequence>
<feature type="compositionally biased region" description="Basic and acidic residues" evidence="1">
    <location>
        <begin position="24"/>
        <end position="48"/>
    </location>
</feature>
<organism evidence="3 4">
    <name type="scientific">Nosema granulosis</name>
    <dbReference type="NCBI Taxonomy" id="83296"/>
    <lineage>
        <taxon>Eukaryota</taxon>
        <taxon>Fungi</taxon>
        <taxon>Fungi incertae sedis</taxon>
        <taxon>Microsporidia</taxon>
        <taxon>Nosematidae</taxon>
        <taxon>Nosema</taxon>
    </lineage>
</organism>
<protein>
    <submittedName>
        <fullName evidence="3">Uncharacterized protein</fullName>
    </submittedName>
</protein>
<feature type="compositionally biased region" description="Basic and acidic residues" evidence="1">
    <location>
        <begin position="61"/>
        <end position="81"/>
    </location>
</feature>
<feature type="chain" id="PRO_5040516167" evidence="2">
    <location>
        <begin position="21"/>
        <end position="106"/>
    </location>
</feature>
<dbReference type="EMBL" id="SBJO01000014">
    <property type="protein sequence ID" value="KAF9764637.1"/>
    <property type="molecule type" value="Genomic_DNA"/>
</dbReference>
<feature type="compositionally biased region" description="Acidic residues" evidence="1">
    <location>
        <begin position="49"/>
        <end position="60"/>
    </location>
</feature>
<evidence type="ECO:0000313" key="4">
    <source>
        <dbReference type="Proteomes" id="UP000740883"/>
    </source>
</evidence>
<feature type="region of interest" description="Disordered" evidence="1">
    <location>
        <begin position="24"/>
        <end position="89"/>
    </location>
</feature>
<evidence type="ECO:0000313" key="3">
    <source>
        <dbReference type="EMBL" id="KAF9764637.1"/>
    </source>
</evidence>
<accession>A0A9P6L0K6</accession>
<dbReference type="Proteomes" id="UP000740883">
    <property type="component" value="Unassembled WGS sequence"/>
</dbReference>
<keyword evidence="2" id="KW-0732">Signal</keyword>
<reference evidence="3 4" key="1">
    <citation type="journal article" date="2020" name="Genome Biol. Evol.">
        <title>Comparative genomics of strictly vertically transmitted, feminizing microsporidia endosymbionts of amphipod crustaceans.</title>
        <authorList>
            <person name="Cormier A."/>
            <person name="Chebbi M.A."/>
            <person name="Giraud I."/>
            <person name="Wattier R."/>
            <person name="Teixeira M."/>
            <person name="Gilbert C."/>
            <person name="Rigaud T."/>
            <person name="Cordaux R."/>
        </authorList>
    </citation>
    <scope>NUCLEOTIDE SEQUENCE [LARGE SCALE GENOMIC DNA]</scope>
    <source>
        <strain evidence="3 4">Ou3-Ou53</strain>
    </source>
</reference>